<keyword evidence="9" id="KW-1185">Reference proteome</keyword>
<evidence type="ECO:0000256" key="5">
    <source>
        <dbReference type="ARBA" id="ARBA00023136"/>
    </source>
</evidence>
<keyword evidence="4 7" id="KW-1133">Transmembrane helix</keyword>
<evidence type="ECO:0000256" key="2">
    <source>
        <dbReference type="ARBA" id="ARBA00007600"/>
    </source>
</evidence>
<dbReference type="InterPro" id="IPR040041">
    <property type="entry name" value="TMEM201"/>
</dbReference>
<dbReference type="PANTHER" id="PTHR28646">
    <property type="entry name" value="TRANSMEMBRANE PROTEIN 201"/>
    <property type="match status" value="1"/>
</dbReference>
<dbReference type="AlphaFoldDB" id="A0A8B8GKX1"/>
<feature type="domain" description="Ima1 N-terminal" evidence="8">
    <location>
        <begin position="61"/>
        <end position="175"/>
    </location>
</feature>
<evidence type="ECO:0000256" key="1">
    <source>
        <dbReference type="ARBA" id="ARBA00004473"/>
    </source>
</evidence>
<accession>A0A8B8GKX1</accession>
<evidence type="ECO:0000256" key="4">
    <source>
        <dbReference type="ARBA" id="ARBA00022989"/>
    </source>
</evidence>
<comment type="subcellular location">
    <subcellularLocation>
        <location evidence="1">Nucleus inner membrane</location>
        <topology evidence="1">Multi-pass membrane protein</topology>
    </subcellularLocation>
</comment>
<feature type="transmembrane region" description="Helical" evidence="7">
    <location>
        <begin position="304"/>
        <end position="322"/>
    </location>
</feature>
<comment type="similarity">
    <text evidence="2">Belongs to the TMEM201 family.</text>
</comment>
<sequence>MDPFKKYLNNTALFSIVSDYITNYVNFINEKPLSFVLAPLTLTIFCYYIYVYIRKFYPIYVNCWFCNANFKVAFEDRFEYTCIECEQFNGFKKDGSYSKIIPEQHDQRLNRTVFTVIQNNVKESKNGLCHTCNIIQEMKIKQLAAFTPINEKNFDREIEIFKENLEETLKLCSKCYIFSKKILSLQEQRYSLKSTRINKQDIRDVSDWPNVCSLFLSTIVLLLSSSAKNYLSDWTANFIDTSIFDNSVVIVSYSIGMASLGGILCQVYHCLTTMDKLSGIIMLLWSILFVINNFEIFINFKPKLLVSVFIVLLSSTSILKNLTRKQKIRQTSIKLEDETYEFPTANYYDISTNGSGKNSDESEMMDIDYTEKESPKRVKKLNKSVNNLFQGMKLNDNRGVKNNFIRPPKLFVHTKRDKFAGYAETSPGYYPSYSMKDDYEFDTQSVYSQQSYRSHCSALCHQAVSPYTYYAPHHHQQPSPLNLSHTSNISNIQQSSEWSKMLMYSIPGFILLTLQCYLLYDIKDYMKQK</sequence>
<dbReference type="GO" id="GO:0030473">
    <property type="term" value="P:nuclear migration along microtubule"/>
    <property type="evidence" value="ECO:0007669"/>
    <property type="project" value="TreeGrafter"/>
</dbReference>
<dbReference type="InterPro" id="IPR018617">
    <property type="entry name" value="Ima1_N"/>
</dbReference>
<gene>
    <name evidence="10" type="primary">LOC112693165</name>
</gene>
<evidence type="ECO:0000256" key="6">
    <source>
        <dbReference type="ARBA" id="ARBA00023242"/>
    </source>
</evidence>
<feature type="transmembrane region" description="Helical" evidence="7">
    <location>
        <begin position="247"/>
        <end position="268"/>
    </location>
</feature>
<dbReference type="PANTHER" id="PTHR28646:SF1">
    <property type="entry name" value="TRANSMEMBRANE PROTEIN 201"/>
    <property type="match status" value="1"/>
</dbReference>
<dbReference type="GO" id="GO:0051015">
    <property type="term" value="F:actin filament binding"/>
    <property type="evidence" value="ECO:0007669"/>
    <property type="project" value="TreeGrafter"/>
</dbReference>
<proteinExistence type="inferred from homology"/>
<dbReference type="GO" id="GO:0005521">
    <property type="term" value="F:lamin binding"/>
    <property type="evidence" value="ECO:0007669"/>
    <property type="project" value="TreeGrafter"/>
</dbReference>
<feature type="transmembrane region" description="Helical" evidence="7">
    <location>
        <begin position="33"/>
        <end position="53"/>
    </location>
</feature>
<dbReference type="RefSeq" id="XP_025423894.1">
    <property type="nucleotide sequence ID" value="XM_025568109.1"/>
</dbReference>
<dbReference type="OrthoDB" id="5966927at2759"/>
<name>A0A8B8GKX1_9HEMI</name>
<keyword evidence="6" id="KW-0539">Nucleus</keyword>
<evidence type="ECO:0000313" key="10">
    <source>
        <dbReference type="RefSeq" id="XP_025423894.1"/>
    </source>
</evidence>
<evidence type="ECO:0000313" key="9">
    <source>
        <dbReference type="Proteomes" id="UP000694846"/>
    </source>
</evidence>
<feature type="transmembrane region" description="Helical" evidence="7">
    <location>
        <begin position="208"/>
        <end position="227"/>
    </location>
</feature>
<feature type="transmembrane region" description="Helical" evidence="7">
    <location>
        <begin position="280"/>
        <end position="298"/>
    </location>
</feature>
<evidence type="ECO:0000256" key="3">
    <source>
        <dbReference type="ARBA" id="ARBA00022692"/>
    </source>
</evidence>
<evidence type="ECO:0000259" key="8">
    <source>
        <dbReference type="Pfam" id="PF09779"/>
    </source>
</evidence>
<keyword evidence="5 7" id="KW-0472">Membrane</keyword>
<organism evidence="9 10">
    <name type="scientific">Sipha flava</name>
    <name type="common">yellow sugarcane aphid</name>
    <dbReference type="NCBI Taxonomy" id="143950"/>
    <lineage>
        <taxon>Eukaryota</taxon>
        <taxon>Metazoa</taxon>
        <taxon>Ecdysozoa</taxon>
        <taxon>Arthropoda</taxon>
        <taxon>Hexapoda</taxon>
        <taxon>Insecta</taxon>
        <taxon>Pterygota</taxon>
        <taxon>Neoptera</taxon>
        <taxon>Paraneoptera</taxon>
        <taxon>Hemiptera</taxon>
        <taxon>Sternorrhyncha</taxon>
        <taxon>Aphidomorpha</taxon>
        <taxon>Aphidoidea</taxon>
        <taxon>Aphididae</taxon>
        <taxon>Sipha</taxon>
    </lineage>
</organism>
<dbReference type="GO" id="GO:0005637">
    <property type="term" value="C:nuclear inner membrane"/>
    <property type="evidence" value="ECO:0007669"/>
    <property type="project" value="UniProtKB-SubCell"/>
</dbReference>
<dbReference type="Pfam" id="PF09779">
    <property type="entry name" value="Ima1_N"/>
    <property type="match status" value="1"/>
</dbReference>
<dbReference type="GeneID" id="112693165"/>
<evidence type="ECO:0000256" key="7">
    <source>
        <dbReference type="SAM" id="Phobius"/>
    </source>
</evidence>
<protein>
    <submittedName>
        <fullName evidence="10">Uncharacterized protein LOC112693165 isoform X1</fullName>
    </submittedName>
</protein>
<reference evidence="10" key="1">
    <citation type="submission" date="2025-08" db="UniProtKB">
        <authorList>
            <consortium name="RefSeq"/>
        </authorList>
    </citation>
    <scope>IDENTIFICATION</scope>
    <source>
        <tissue evidence="10">Whole body</tissue>
    </source>
</reference>
<dbReference type="Proteomes" id="UP000694846">
    <property type="component" value="Unplaced"/>
</dbReference>
<keyword evidence="3 7" id="KW-0812">Transmembrane</keyword>